<reference evidence="3" key="1">
    <citation type="submission" date="2017-06" db="EMBL/GenBank/DDBJ databases">
        <title>FDA dAtabase for Regulatory Grade micrObial Sequences (FDA-ARGOS): Supporting development and validation of Infectious Disease Dx tests.</title>
        <authorList>
            <person name="Goldberg B."/>
            <person name="Campos J."/>
            <person name="Tallon L."/>
            <person name="Sadzewicz L."/>
            <person name="Sengamalay N."/>
            <person name="Ott S."/>
            <person name="Godinez A."/>
            <person name="Nagaraj S."/>
            <person name="Vavikolanu K."/>
            <person name="Nadendla S."/>
            <person name="George J."/>
            <person name="Geyer C."/>
            <person name="Sichtig H."/>
        </authorList>
    </citation>
    <scope>NUCLEOTIDE SEQUENCE [LARGE SCALE GENOMIC DNA]</scope>
    <source>
        <strain evidence="3">FDAARGOS_285</strain>
        <plasmid evidence="3">unnamed1</plasmid>
    </source>
</reference>
<evidence type="ECO:0000313" key="2">
    <source>
        <dbReference type="EMBL" id="AVJ53291.1"/>
    </source>
</evidence>
<organism evidence="2 3">
    <name type="scientific">Mammaliicoccus sciuri</name>
    <name type="common">Staphylococcus sciuri</name>
    <dbReference type="NCBI Taxonomy" id="1296"/>
    <lineage>
        <taxon>Bacteria</taxon>
        <taxon>Bacillati</taxon>
        <taxon>Bacillota</taxon>
        <taxon>Bacilli</taxon>
        <taxon>Bacillales</taxon>
        <taxon>Staphylococcaceae</taxon>
        <taxon>Mammaliicoccus</taxon>
    </lineage>
</organism>
<protein>
    <submittedName>
        <fullName evidence="2">Uncharacterized protein</fullName>
    </submittedName>
</protein>
<keyword evidence="1" id="KW-0472">Membrane</keyword>
<evidence type="ECO:0000256" key="1">
    <source>
        <dbReference type="SAM" id="Phobius"/>
    </source>
</evidence>
<feature type="transmembrane region" description="Helical" evidence="1">
    <location>
        <begin position="52"/>
        <end position="69"/>
    </location>
</feature>
<evidence type="ECO:0000313" key="3">
    <source>
        <dbReference type="Proteomes" id="UP000197058"/>
    </source>
</evidence>
<geneLocation type="plasmid" evidence="2 3">
    <name>unnamed1</name>
</geneLocation>
<dbReference type="Proteomes" id="UP000197058">
    <property type="component" value="Plasmid unnamed1"/>
</dbReference>
<accession>A0AAI8IDR1</accession>
<name>A0AAI8IDR1_MAMSC</name>
<feature type="transmembrane region" description="Helical" evidence="1">
    <location>
        <begin position="21"/>
        <end position="40"/>
    </location>
</feature>
<feature type="transmembrane region" description="Helical" evidence="1">
    <location>
        <begin position="90"/>
        <end position="107"/>
    </location>
</feature>
<dbReference type="AlphaFoldDB" id="A0AAI8IDR1"/>
<keyword evidence="2" id="KW-0614">Plasmid</keyword>
<dbReference type="KEGG" id="sscu:CEP64_14105"/>
<proteinExistence type="predicted"/>
<sequence length="152" mass="17737">MYIYIIIFFTFSLRILMNRKLNTSYLFSCIVIFAGLVILLKNTVNNSFNLPLIYFSLLTITFGLLFGYLKGLSFDIYFCNINNRWMMKGSYVSIILLLCNFISNIILKYTFVHNFHIDYTAPIAFALLHFGSSILIIKYITLQKLNYLKVTS</sequence>
<feature type="transmembrane region" description="Helical" evidence="1">
    <location>
        <begin position="119"/>
        <end position="140"/>
    </location>
</feature>
<gene>
    <name evidence="2" type="ORF">CEP64_14105</name>
</gene>
<keyword evidence="1" id="KW-0812">Transmembrane</keyword>
<dbReference type="EMBL" id="CP022047">
    <property type="protein sequence ID" value="AVJ53291.1"/>
    <property type="molecule type" value="Genomic_DNA"/>
</dbReference>
<keyword evidence="1" id="KW-1133">Transmembrane helix</keyword>